<organism evidence="2 3">
    <name type="scientific">Acanthosepion pharaonis</name>
    <name type="common">Pharaoh cuttlefish</name>
    <name type="synonym">Sepia pharaonis</name>
    <dbReference type="NCBI Taxonomy" id="158019"/>
    <lineage>
        <taxon>Eukaryota</taxon>
        <taxon>Metazoa</taxon>
        <taxon>Spiralia</taxon>
        <taxon>Lophotrochozoa</taxon>
        <taxon>Mollusca</taxon>
        <taxon>Cephalopoda</taxon>
        <taxon>Coleoidea</taxon>
        <taxon>Decapodiformes</taxon>
        <taxon>Sepiida</taxon>
        <taxon>Sepiina</taxon>
        <taxon>Sepiidae</taxon>
        <taxon>Acanthosepion</taxon>
    </lineage>
</organism>
<sequence length="187" mass="21505">MHLSIHLSIYLSSIYLSQCVLSISVCSYLCIISIYLSIYIYIYIYIYIFSPFLSICLSVLFLSIYLSSLFQFIYLSIYLSISGFFVCFLRPLSLSLSLSLSLFIPPLPHRCSFPYPHLFRPPDSNTRSTTPRARPSPLVKQATPFLSLSPHFPFDSITPQPFCPLESRYSFSIMKSLFSHIIYLSII</sequence>
<keyword evidence="3" id="KW-1185">Reference proteome</keyword>
<dbReference type="AlphaFoldDB" id="A0A812DNE4"/>
<protein>
    <submittedName>
        <fullName evidence="2">Uncharacterized protein</fullName>
    </submittedName>
</protein>
<keyword evidence="1" id="KW-1133">Transmembrane helix</keyword>
<feature type="transmembrane region" description="Helical" evidence="1">
    <location>
        <begin position="15"/>
        <end position="36"/>
    </location>
</feature>
<reference evidence="2" key="1">
    <citation type="submission" date="2021-01" db="EMBL/GenBank/DDBJ databases">
        <authorList>
            <person name="Li R."/>
            <person name="Bekaert M."/>
        </authorList>
    </citation>
    <scope>NUCLEOTIDE SEQUENCE</scope>
    <source>
        <strain evidence="2">Farmed</strain>
    </source>
</reference>
<dbReference type="EMBL" id="CAHIKZ030003794">
    <property type="protein sequence ID" value="CAE1304181.1"/>
    <property type="molecule type" value="Genomic_DNA"/>
</dbReference>
<evidence type="ECO:0000313" key="3">
    <source>
        <dbReference type="Proteomes" id="UP000597762"/>
    </source>
</evidence>
<comment type="caution">
    <text evidence="2">The sequence shown here is derived from an EMBL/GenBank/DDBJ whole genome shotgun (WGS) entry which is preliminary data.</text>
</comment>
<keyword evidence="1" id="KW-0472">Membrane</keyword>
<accession>A0A812DNE4</accession>
<feature type="transmembrane region" description="Helical" evidence="1">
    <location>
        <begin position="72"/>
        <end position="92"/>
    </location>
</feature>
<keyword evidence="1" id="KW-0812">Transmembrane</keyword>
<proteinExistence type="predicted"/>
<dbReference type="Proteomes" id="UP000597762">
    <property type="component" value="Unassembled WGS sequence"/>
</dbReference>
<feature type="transmembrane region" description="Helical" evidence="1">
    <location>
        <begin position="43"/>
        <end position="66"/>
    </location>
</feature>
<evidence type="ECO:0000256" key="1">
    <source>
        <dbReference type="SAM" id="Phobius"/>
    </source>
</evidence>
<evidence type="ECO:0000313" key="2">
    <source>
        <dbReference type="EMBL" id="CAE1304181.1"/>
    </source>
</evidence>
<name>A0A812DNE4_ACAPH</name>
<gene>
    <name evidence="2" type="ORF">SPHA_56876</name>
</gene>